<evidence type="ECO:0000256" key="7">
    <source>
        <dbReference type="ARBA" id="ARBA00022842"/>
    </source>
</evidence>
<evidence type="ECO:0000259" key="10">
    <source>
        <dbReference type="Pfam" id="PF12627"/>
    </source>
</evidence>
<dbReference type="AlphaFoldDB" id="A0A0D6MK47"/>
<comment type="similarity">
    <text evidence="8">Belongs to the tRNA nucleotidyltransferase/poly(A) polymerase family.</text>
</comment>
<dbReference type="InterPro" id="IPR050264">
    <property type="entry name" value="Bact_CCA-adding_enz_type3_sf"/>
</dbReference>
<dbReference type="InterPro" id="IPR002646">
    <property type="entry name" value="PolA_pol_head_dom"/>
</dbReference>
<dbReference type="PANTHER" id="PTHR46173:SF1">
    <property type="entry name" value="CCA TRNA NUCLEOTIDYLTRANSFERASE 1, MITOCHONDRIAL"/>
    <property type="match status" value="1"/>
</dbReference>
<dbReference type="GO" id="GO:0000049">
    <property type="term" value="F:tRNA binding"/>
    <property type="evidence" value="ECO:0007669"/>
    <property type="project" value="TreeGrafter"/>
</dbReference>
<keyword evidence="6" id="KW-0547">Nucleotide-binding</keyword>
<comment type="caution">
    <text evidence="11">The sequence shown here is derived from an EMBL/GenBank/DDBJ whole genome shotgun (WGS) entry which is preliminary data.</text>
</comment>
<keyword evidence="12" id="KW-1185">Reference proteome</keyword>
<evidence type="ECO:0000256" key="4">
    <source>
        <dbReference type="ARBA" id="ARBA00022695"/>
    </source>
</evidence>
<dbReference type="EMBL" id="BALE01000010">
    <property type="protein sequence ID" value="GAN53653.1"/>
    <property type="molecule type" value="Genomic_DNA"/>
</dbReference>
<comment type="cofactor">
    <cofactor evidence="1">
        <name>Mg(2+)</name>
        <dbReference type="ChEBI" id="CHEBI:18420"/>
    </cofactor>
</comment>
<dbReference type="CDD" id="cd05398">
    <property type="entry name" value="NT_ClassII-CCAase"/>
    <property type="match status" value="1"/>
</dbReference>
<dbReference type="STRING" id="1231623.Tasa_010_200"/>
<dbReference type="SUPFAM" id="SSF81301">
    <property type="entry name" value="Nucleotidyltransferase"/>
    <property type="match status" value="1"/>
</dbReference>
<evidence type="ECO:0000256" key="6">
    <source>
        <dbReference type="ARBA" id="ARBA00022741"/>
    </source>
</evidence>
<evidence type="ECO:0000313" key="11">
    <source>
        <dbReference type="EMBL" id="GAN53653.1"/>
    </source>
</evidence>
<proteinExistence type="inferred from homology"/>
<dbReference type="Proteomes" id="UP000032679">
    <property type="component" value="Unassembled WGS sequence"/>
</dbReference>
<accession>A0A0D6MK47</accession>
<dbReference type="SUPFAM" id="SSF81891">
    <property type="entry name" value="Poly A polymerase C-terminal region-like"/>
    <property type="match status" value="1"/>
</dbReference>
<dbReference type="RefSeq" id="WP_048847781.1">
    <property type="nucleotide sequence ID" value="NZ_BALE01000010.1"/>
</dbReference>
<dbReference type="Gene3D" id="3.30.460.10">
    <property type="entry name" value="Beta Polymerase, domain 2"/>
    <property type="match status" value="1"/>
</dbReference>
<evidence type="ECO:0000256" key="5">
    <source>
        <dbReference type="ARBA" id="ARBA00022723"/>
    </source>
</evidence>
<reference evidence="11 12" key="1">
    <citation type="submission" date="2012-10" db="EMBL/GenBank/DDBJ databases">
        <title>Genome sequencing of Tanticharoenia sakaeratensis NBRC 103193.</title>
        <authorList>
            <person name="Azuma Y."/>
            <person name="Hadano H."/>
            <person name="Hirakawa H."/>
            <person name="Matsushita K."/>
        </authorList>
    </citation>
    <scope>NUCLEOTIDE SEQUENCE [LARGE SCALE GENOMIC DNA]</scope>
    <source>
        <strain evidence="11 12">NBRC 103193</strain>
    </source>
</reference>
<evidence type="ECO:0000259" key="9">
    <source>
        <dbReference type="Pfam" id="PF01743"/>
    </source>
</evidence>
<dbReference type="GO" id="GO:0000166">
    <property type="term" value="F:nucleotide binding"/>
    <property type="evidence" value="ECO:0007669"/>
    <property type="project" value="UniProtKB-KW"/>
</dbReference>
<dbReference type="Pfam" id="PF12627">
    <property type="entry name" value="PolyA_pol_RNAbd"/>
    <property type="match status" value="1"/>
</dbReference>
<feature type="domain" description="tRNA nucleotidyltransferase/poly(A) polymerase RNA and SrmB- binding" evidence="10">
    <location>
        <begin position="187"/>
        <end position="236"/>
    </location>
</feature>
<dbReference type="GO" id="GO:0008033">
    <property type="term" value="P:tRNA processing"/>
    <property type="evidence" value="ECO:0007669"/>
    <property type="project" value="UniProtKB-KW"/>
</dbReference>
<gene>
    <name evidence="11" type="ORF">Tasa_010_200</name>
</gene>
<keyword evidence="5" id="KW-0479">Metal-binding</keyword>
<evidence type="ECO:0000256" key="8">
    <source>
        <dbReference type="RuleBase" id="RU003953"/>
    </source>
</evidence>
<keyword evidence="8" id="KW-0694">RNA-binding</keyword>
<evidence type="ECO:0000256" key="3">
    <source>
        <dbReference type="ARBA" id="ARBA00022694"/>
    </source>
</evidence>
<keyword evidence="7" id="KW-0460">Magnesium</keyword>
<keyword evidence="3" id="KW-0819">tRNA processing</keyword>
<evidence type="ECO:0000313" key="12">
    <source>
        <dbReference type="Proteomes" id="UP000032679"/>
    </source>
</evidence>
<dbReference type="GO" id="GO:0016779">
    <property type="term" value="F:nucleotidyltransferase activity"/>
    <property type="evidence" value="ECO:0007669"/>
    <property type="project" value="UniProtKB-KW"/>
</dbReference>
<keyword evidence="2 8" id="KW-0808">Transferase</keyword>
<keyword evidence="4" id="KW-0548">Nucleotidyltransferase</keyword>
<feature type="domain" description="Poly A polymerase head" evidence="9">
    <location>
        <begin position="30"/>
        <end position="152"/>
    </location>
</feature>
<dbReference type="GO" id="GO:0046872">
    <property type="term" value="F:metal ion binding"/>
    <property type="evidence" value="ECO:0007669"/>
    <property type="project" value="UniProtKB-KW"/>
</dbReference>
<protein>
    <submittedName>
        <fullName evidence="11">Poly(A) polymerase/t-RNA nucleotidyltransferase</fullName>
    </submittedName>
</protein>
<dbReference type="InterPro" id="IPR043519">
    <property type="entry name" value="NT_sf"/>
</dbReference>
<evidence type="ECO:0000256" key="2">
    <source>
        <dbReference type="ARBA" id="ARBA00022679"/>
    </source>
</evidence>
<sequence length="401" mass="43267">MTGLQAARADLAPLPGHDGLTRLFDLLPDARLIGGSVRDLLCGHVPSDLDLATPEPPERVQALLEAASIKVVPTGLSHGTVTAVIDARPFEITTLRRDDETDGRHAVVSWTSDWREDAARRDFTINAMSCGRDGRIHDYFGGLADLEARRVRFVGDPGLRIEEDALRILRFFRFTARFGGDVIDGPALAAITAHATLIDKLSRERVASEFLRLLGGPRVVAMLRAMAEGGVLPHVIATTDARIAQLETLIVRGLPADPILRLVMIATDAVGAARALRLSNAQIARLEAATSASAEKPAPDWDDDALRRARSLESARTLTDRTWLAQAENGACGDWNALRARIEAIDQPVYPLTGRDAASVGLKPGPAMGQALRSVEAWWRAGGCRADRAACLARLREIATS</sequence>
<evidence type="ECO:0000256" key="1">
    <source>
        <dbReference type="ARBA" id="ARBA00001946"/>
    </source>
</evidence>
<dbReference type="Gene3D" id="1.10.3090.10">
    <property type="entry name" value="cca-adding enzyme, domain 2"/>
    <property type="match status" value="1"/>
</dbReference>
<dbReference type="Pfam" id="PF01743">
    <property type="entry name" value="PolyA_pol"/>
    <property type="match status" value="1"/>
</dbReference>
<dbReference type="PANTHER" id="PTHR46173">
    <property type="entry name" value="CCA TRNA NUCLEOTIDYLTRANSFERASE 1, MITOCHONDRIAL"/>
    <property type="match status" value="1"/>
</dbReference>
<organism evidence="11 12">
    <name type="scientific">Tanticharoenia sakaeratensis NBRC 103193</name>
    <dbReference type="NCBI Taxonomy" id="1231623"/>
    <lineage>
        <taxon>Bacteria</taxon>
        <taxon>Pseudomonadati</taxon>
        <taxon>Pseudomonadota</taxon>
        <taxon>Alphaproteobacteria</taxon>
        <taxon>Acetobacterales</taxon>
        <taxon>Acetobacteraceae</taxon>
        <taxon>Tanticharoenia</taxon>
    </lineage>
</organism>
<dbReference type="InterPro" id="IPR032828">
    <property type="entry name" value="PolyA_RNA-bd"/>
</dbReference>
<name>A0A0D6MK47_9PROT</name>